<name>A0A0D8I695_9CLOT</name>
<dbReference type="InterPro" id="IPR025906">
    <property type="entry name" value="YjfB_motility"/>
</dbReference>
<evidence type="ECO:0000313" key="1">
    <source>
        <dbReference type="EMBL" id="AKL93784.1"/>
    </source>
</evidence>
<dbReference type="KEGG" id="cace:CACET_c02680"/>
<dbReference type="EMBL" id="CP009687">
    <property type="protein sequence ID" value="AKL93784.1"/>
    <property type="molecule type" value="Genomic_DNA"/>
</dbReference>
<dbReference type="AlphaFoldDB" id="A0A0D8I695"/>
<evidence type="ECO:0000313" key="2">
    <source>
        <dbReference type="Proteomes" id="UP000035704"/>
    </source>
</evidence>
<reference evidence="1 2" key="1">
    <citation type="submission" date="2014-10" db="EMBL/GenBank/DDBJ databases">
        <title>Genome sequence of Clostridium aceticum DSM 1496.</title>
        <authorList>
            <person name="Poehlein A."/>
            <person name="Schiel-Bengelsdorf B."/>
            <person name="Gottschalk G."/>
            <person name="Duerre P."/>
            <person name="Daniel R."/>
        </authorList>
    </citation>
    <scope>NUCLEOTIDE SEQUENCE [LARGE SCALE GENOMIC DNA]</scope>
    <source>
        <strain evidence="1 2">DSM 1496</strain>
    </source>
</reference>
<gene>
    <name evidence="1" type="ORF">CACET_c02680</name>
</gene>
<keyword evidence="2" id="KW-1185">Reference proteome</keyword>
<protein>
    <submittedName>
        <fullName evidence="1">Motility protein</fullName>
    </submittedName>
</protein>
<dbReference type="Proteomes" id="UP000035704">
    <property type="component" value="Chromosome"/>
</dbReference>
<dbReference type="PATRIC" id="fig|84022.5.peg.2016"/>
<dbReference type="OrthoDB" id="1924973at2"/>
<organism evidence="1 2">
    <name type="scientific">Clostridium aceticum</name>
    <dbReference type="NCBI Taxonomy" id="84022"/>
    <lineage>
        <taxon>Bacteria</taxon>
        <taxon>Bacillati</taxon>
        <taxon>Bacillota</taxon>
        <taxon>Clostridia</taxon>
        <taxon>Eubacteriales</taxon>
        <taxon>Clostridiaceae</taxon>
        <taxon>Clostridium</taxon>
    </lineage>
</organism>
<dbReference type="STRING" id="84022.CACET_c02680"/>
<dbReference type="Pfam" id="PF14070">
    <property type="entry name" value="YjfB_motility"/>
    <property type="match status" value="1"/>
</dbReference>
<sequence length="65" mass="7187">MDIAALSMSLNQMKVAQQASISVMKMAMNAGQTQMNDMVQMVQENTKMMEQSVNPHLGKNLDISL</sequence>
<proteinExistence type="predicted"/>
<accession>A0A0D8I695</accession>
<dbReference type="RefSeq" id="WP_044826107.1">
    <property type="nucleotide sequence ID" value="NZ_CP009687.1"/>
</dbReference>